<dbReference type="AlphaFoldDB" id="A0AAV2ZVQ4"/>
<evidence type="ECO:0008006" key="4">
    <source>
        <dbReference type="Google" id="ProtNLM"/>
    </source>
</evidence>
<keyword evidence="1" id="KW-0732">Signal</keyword>
<protein>
    <recommendedName>
        <fullName evidence="4">Secreted protein</fullName>
    </recommendedName>
</protein>
<evidence type="ECO:0000313" key="2">
    <source>
        <dbReference type="EMBL" id="DBA18489.1"/>
    </source>
</evidence>
<accession>A0AAV2ZVQ4</accession>
<evidence type="ECO:0000313" key="3">
    <source>
        <dbReference type="Proteomes" id="UP001181693"/>
    </source>
</evidence>
<dbReference type="EMBL" id="DYDO01000009">
    <property type="protein sequence ID" value="DBA18489.1"/>
    <property type="molecule type" value="Genomic_DNA"/>
</dbReference>
<gene>
    <name evidence="2" type="ORF">GDO54_016728</name>
</gene>
<proteinExistence type="predicted"/>
<organism evidence="2 3">
    <name type="scientific">Pyxicephalus adspersus</name>
    <name type="common">African bullfrog</name>
    <dbReference type="NCBI Taxonomy" id="30357"/>
    <lineage>
        <taxon>Eukaryota</taxon>
        <taxon>Metazoa</taxon>
        <taxon>Chordata</taxon>
        <taxon>Craniata</taxon>
        <taxon>Vertebrata</taxon>
        <taxon>Euteleostomi</taxon>
        <taxon>Amphibia</taxon>
        <taxon>Batrachia</taxon>
        <taxon>Anura</taxon>
        <taxon>Neobatrachia</taxon>
        <taxon>Ranoidea</taxon>
        <taxon>Pyxicephalidae</taxon>
        <taxon>Pyxicephalinae</taxon>
        <taxon>Pyxicephalus</taxon>
    </lineage>
</organism>
<reference evidence="2" key="1">
    <citation type="thesis" date="2020" institute="ProQuest LLC" country="789 East Eisenhower Parkway, Ann Arbor, MI, USA">
        <title>Comparative Genomics and Chromosome Evolution.</title>
        <authorList>
            <person name="Mudd A.B."/>
        </authorList>
    </citation>
    <scope>NUCLEOTIDE SEQUENCE</scope>
    <source>
        <strain evidence="2">1538</strain>
        <tissue evidence="2">Blood</tissue>
    </source>
</reference>
<feature type="signal peptide" evidence="1">
    <location>
        <begin position="1"/>
        <end position="23"/>
    </location>
</feature>
<dbReference type="Proteomes" id="UP001181693">
    <property type="component" value="Unassembled WGS sequence"/>
</dbReference>
<feature type="chain" id="PRO_5043707871" description="Secreted protein" evidence="1">
    <location>
        <begin position="24"/>
        <end position="88"/>
    </location>
</feature>
<sequence length="88" mass="10440">MMHCHPSILILWHLTWHCDITHTSSTLPLIFLSLPIHFPSYRVNAVTCTSLPFYFVPVRMMYQREICSSFYLFLFFPYYTDTANTSEP</sequence>
<name>A0AAV2ZVQ4_PYXAD</name>
<comment type="caution">
    <text evidence="2">The sequence shown here is derived from an EMBL/GenBank/DDBJ whole genome shotgun (WGS) entry which is preliminary data.</text>
</comment>
<keyword evidence="3" id="KW-1185">Reference proteome</keyword>
<evidence type="ECO:0000256" key="1">
    <source>
        <dbReference type="SAM" id="SignalP"/>
    </source>
</evidence>